<dbReference type="OrthoDB" id="3683006at2"/>
<organism evidence="1 2">
    <name type="scientific">Amycolatopsis vancoresmycina DSM 44592</name>
    <dbReference type="NCBI Taxonomy" id="1292037"/>
    <lineage>
        <taxon>Bacteria</taxon>
        <taxon>Bacillati</taxon>
        <taxon>Actinomycetota</taxon>
        <taxon>Actinomycetes</taxon>
        <taxon>Pseudonocardiales</taxon>
        <taxon>Pseudonocardiaceae</taxon>
        <taxon>Amycolatopsis</taxon>
    </lineage>
</organism>
<name>R1I352_9PSEU</name>
<evidence type="ECO:0000313" key="1">
    <source>
        <dbReference type="EMBL" id="EOD66936.1"/>
    </source>
</evidence>
<dbReference type="InterPro" id="IPR023393">
    <property type="entry name" value="START-like_dom_sf"/>
</dbReference>
<proteinExistence type="predicted"/>
<dbReference type="Pfam" id="PF10604">
    <property type="entry name" value="Polyketide_cyc2"/>
    <property type="match status" value="1"/>
</dbReference>
<evidence type="ECO:0000313" key="2">
    <source>
        <dbReference type="Proteomes" id="UP000014139"/>
    </source>
</evidence>
<dbReference type="eggNOG" id="ENOG5031MXR">
    <property type="taxonomic scope" value="Bacteria"/>
</dbReference>
<protein>
    <recommendedName>
        <fullName evidence="3">Polyketide cyclase/dehydrase</fullName>
    </recommendedName>
</protein>
<gene>
    <name evidence="1" type="ORF">H480_19088</name>
</gene>
<dbReference type="EMBL" id="AOUO01000252">
    <property type="protein sequence ID" value="EOD66936.1"/>
    <property type="molecule type" value="Genomic_DNA"/>
</dbReference>
<dbReference type="AlphaFoldDB" id="R1I352"/>
<reference evidence="1 2" key="1">
    <citation type="submission" date="2013-02" db="EMBL/GenBank/DDBJ databases">
        <title>Draft genome sequence of Amycolatopsis vancoresmycina strain DSM 44592T.</title>
        <authorList>
            <person name="Kumar S."/>
            <person name="Kaur N."/>
            <person name="Kaur C."/>
            <person name="Raghava G.P.S."/>
            <person name="Mayilraj S."/>
        </authorList>
    </citation>
    <scope>NUCLEOTIDE SEQUENCE [LARGE SCALE GENOMIC DNA]</scope>
    <source>
        <strain evidence="1 2">DSM 44592</strain>
    </source>
</reference>
<dbReference type="RefSeq" id="WP_003086666.1">
    <property type="nucleotide sequence ID" value="NZ_AOUO01000252.1"/>
</dbReference>
<accession>R1I352</accession>
<comment type="caution">
    <text evidence="1">The sequence shown here is derived from an EMBL/GenBank/DDBJ whole genome shotgun (WGS) entry which is preliminary data.</text>
</comment>
<dbReference type="InterPro" id="IPR019587">
    <property type="entry name" value="Polyketide_cyclase/dehydratase"/>
</dbReference>
<dbReference type="CDD" id="cd07821">
    <property type="entry name" value="PYR_PYL_RCAR_like"/>
    <property type="match status" value="1"/>
</dbReference>
<dbReference type="Proteomes" id="UP000014139">
    <property type="component" value="Unassembled WGS sequence"/>
</dbReference>
<sequence length="167" mass="19008">MTVPIDPAEFLVTIKPKHTMYQTTVLDADPDTVWAEIRNVLNLVKILFGDTVGNSHWVDGGSPELVPSRYEFTMLQNQGLVQQEVAGRNEVDRSLTYRTLAPVLCLYDYVATYRVFPVTNEPGRSFLEYRREFMVTDDAAPEIVQGLMAMMDNQISVVRDYFAPPQQ</sequence>
<evidence type="ECO:0008006" key="3">
    <source>
        <dbReference type="Google" id="ProtNLM"/>
    </source>
</evidence>
<dbReference type="Gene3D" id="3.30.530.20">
    <property type="match status" value="1"/>
</dbReference>
<dbReference type="PATRIC" id="fig|1292037.4.peg.3637"/>
<dbReference type="SUPFAM" id="SSF55961">
    <property type="entry name" value="Bet v1-like"/>
    <property type="match status" value="1"/>
</dbReference>
<keyword evidence="2" id="KW-1185">Reference proteome</keyword>